<evidence type="ECO:0000256" key="2">
    <source>
        <dbReference type="ARBA" id="ARBA00022692"/>
    </source>
</evidence>
<evidence type="ECO:0000259" key="6">
    <source>
        <dbReference type="PROSITE" id="PS50850"/>
    </source>
</evidence>
<evidence type="ECO:0000256" key="5">
    <source>
        <dbReference type="SAM" id="Phobius"/>
    </source>
</evidence>
<proteinExistence type="predicted"/>
<feature type="transmembrane region" description="Helical" evidence="5">
    <location>
        <begin position="87"/>
        <end position="105"/>
    </location>
</feature>
<dbReference type="PROSITE" id="PS51257">
    <property type="entry name" value="PROKAR_LIPOPROTEIN"/>
    <property type="match status" value="1"/>
</dbReference>
<feature type="transmembrane region" description="Helical" evidence="5">
    <location>
        <begin position="12"/>
        <end position="33"/>
    </location>
</feature>
<keyword evidence="3 5" id="KW-1133">Transmembrane helix</keyword>
<feature type="transmembrane region" description="Helical" evidence="5">
    <location>
        <begin position="145"/>
        <end position="163"/>
    </location>
</feature>
<feature type="transmembrane region" description="Helical" evidence="5">
    <location>
        <begin position="376"/>
        <end position="400"/>
    </location>
</feature>
<feature type="transmembrane region" description="Helical" evidence="5">
    <location>
        <begin position="169"/>
        <end position="190"/>
    </location>
</feature>
<keyword evidence="4 5" id="KW-0472">Membrane</keyword>
<gene>
    <name evidence="8" type="primary">LOC113511270</name>
</gene>
<dbReference type="GeneID" id="113511270"/>
<feature type="transmembrane region" description="Helical" evidence="5">
    <location>
        <begin position="348"/>
        <end position="370"/>
    </location>
</feature>
<dbReference type="InterPro" id="IPR020846">
    <property type="entry name" value="MFS_dom"/>
</dbReference>
<feature type="domain" description="Major facilitator superfamily (MFS) profile" evidence="6">
    <location>
        <begin position="1"/>
        <end position="467"/>
    </location>
</feature>
<dbReference type="Proteomes" id="UP001652740">
    <property type="component" value="Unplaced"/>
</dbReference>
<dbReference type="InterPro" id="IPR050549">
    <property type="entry name" value="MFS_Trehalose_Transporter"/>
</dbReference>
<dbReference type="Gene3D" id="1.20.1250.20">
    <property type="entry name" value="MFS general substrate transporter like domains"/>
    <property type="match status" value="1"/>
</dbReference>
<dbReference type="RefSeq" id="XP_052748501.1">
    <property type="nucleotide sequence ID" value="XM_052892541.1"/>
</dbReference>
<feature type="transmembrane region" description="Helical" evidence="5">
    <location>
        <begin position="111"/>
        <end position="133"/>
    </location>
</feature>
<feature type="transmembrane region" description="Helical" evidence="5">
    <location>
        <begin position="412"/>
        <end position="432"/>
    </location>
</feature>
<dbReference type="PANTHER" id="PTHR48021:SF33">
    <property type="entry name" value="AT22075P-RELATED"/>
    <property type="match status" value="1"/>
</dbReference>
<sequence>MENGKLKSSAFAIQCWGTFCISFLACQTGYVFAWPSYTTDFFRSNETVLSTPMSTWEISLLGSLPNIGGLIATPFCGYVFNVLGRKYATILFGLPYVIAWAIISLTTNVTLILIAMTVAGIGIGGQNVSLIYISEISHDSIRGGMTACSASGFFLGLLISYVLGGYLTYYQVVYAHLTLSVAGMLLLMFLKESPVHLLRIGKEEEAAKSIAFYNQVDVHSKEVEVEIRKIKLQLDPRLEKILAEQQDPEVTSGLLNEKLGNDLEINKESPWKILASSRSSKRALITVLLVMTLTLLMGCIVLQVYAEPLFKEAVPSMPPNMCSIILAIDFLLASFGCVLVVDKFGRKNLFIITSLICGLCTLLLGSQLQFHWAPHWFTAFLIYAYSFIFSLGCGMVPFVLMAEVFLPEVRDLCSSIGLSVMWLGNFITVLVFNPLVERLGLGPVFYIFSAICFLTAVYGQFRLPETKELSVDAIQVLFLKRNKSK</sequence>
<dbReference type="InterPro" id="IPR036259">
    <property type="entry name" value="MFS_trans_sf"/>
</dbReference>
<comment type="subcellular location">
    <subcellularLocation>
        <location evidence="1">Membrane</location>
        <topology evidence="1">Multi-pass membrane protein</topology>
    </subcellularLocation>
</comment>
<protein>
    <submittedName>
        <fullName evidence="8">Facilitated trehalose transporter Tret1-like isoform X1</fullName>
    </submittedName>
</protein>
<feature type="transmembrane region" description="Helical" evidence="5">
    <location>
        <begin position="318"/>
        <end position="341"/>
    </location>
</feature>
<keyword evidence="2 5" id="KW-0812">Transmembrane</keyword>
<dbReference type="PANTHER" id="PTHR48021">
    <property type="match status" value="1"/>
</dbReference>
<evidence type="ECO:0000313" key="7">
    <source>
        <dbReference type="Proteomes" id="UP001652740"/>
    </source>
</evidence>
<organism evidence="7 8">
    <name type="scientific">Galleria mellonella</name>
    <name type="common">Greater wax moth</name>
    <dbReference type="NCBI Taxonomy" id="7137"/>
    <lineage>
        <taxon>Eukaryota</taxon>
        <taxon>Metazoa</taxon>
        <taxon>Ecdysozoa</taxon>
        <taxon>Arthropoda</taxon>
        <taxon>Hexapoda</taxon>
        <taxon>Insecta</taxon>
        <taxon>Pterygota</taxon>
        <taxon>Neoptera</taxon>
        <taxon>Endopterygota</taxon>
        <taxon>Lepidoptera</taxon>
        <taxon>Glossata</taxon>
        <taxon>Ditrysia</taxon>
        <taxon>Pyraloidea</taxon>
        <taxon>Pyralidae</taxon>
        <taxon>Galleriinae</taxon>
        <taxon>Galleria</taxon>
    </lineage>
</organism>
<dbReference type="PROSITE" id="PS50850">
    <property type="entry name" value="MFS"/>
    <property type="match status" value="1"/>
</dbReference>
<feature type="transmembrane region" description="Helical" evidence="5">
    <location>
        <begin position="58"/>
        <end position="80"/>
    </location>
</feature>
<dbReference type="Pfam" id="PF00083">
    <property type="entry name" value="Sugar_tr"/>
    <property type="match status" value="1"/>
</dbReference>
<dbReference type="InterPro" id="IPR005828">
    <property type="entry name" value="MFS_sugar_transport-like"/>
</dbReference>
<feature type="transmembrane region" description="Helical" evidence="5">
    <location>
        <begin position="283"/>
        <end position="306"/>
    </location>
</feature>
<evidence type="ECO:0000256" key="1">
    <source>
        <dbReference type="ARBA" id="ARBA00004141"/>
    </source>
</evidence>
<evidence type="ECO:0000313" key="8">
    <source>
        <dbReference type="RefSeq" id="XP_052748501.1"/>
    </source>
</evidence>
<evidence type="ECO:0000256" key="4">
    <source>
        <dbReference type="ARBA" id="ARBA00023136"/>
    </source>
</evidence>
<accession>A0ABM3MAP8</accession>
<evidence type="ECO:0000256" key="3">
    <source>
        <dbReference type="ARBA" id="ARBA00022989"/>
    </source>
</evidence>
<keyword evidence="7" id="KW-1185">Reference proteome</keyword>
<dbReference type="SUPFAM" id="SSF103473">
    <property type="entry name" value="MFS general substrate transporter"/>
    <property type="match status" value="1"/>
</dbReference>
<reference evidence="8" key="1">
    <citation type="submission" date="2025-08" db="UniProtKB">
        <authorList>
            <consortium name="RefSeq"/>
        </authorList>
    </citation>
    <scope>IDENTIFICATION</scope>
    <source>
        <tissue evidence="8">Whole larvae</tissue>
    </source>
</reference>
<feature type="transmembrane region" description="Helical" evidence="5">
    <location>
        <begin position="444"/>
        <end position="461"/>
    </location>
</feature>
<name>A0ABM3MAP8_GALME</name>